<dbReference type="EMBL" id="FNVS01000006">
    <property type="protein sequence ID" value="SEF74515.1"/>
    <property type="molecule type" value="Genomic_DNA"/>
</dbReference>
<dbReference type="SUPFAM" id="SSF46955">
    <property type="entry name" value="Putative DNA-binding domain"/>
    <property type="match status" value="1"/>
</dbReference>
<evidence type="ECO:0000313" key="3">
    <source>
        <dbReference type="Proteomes" id="UP000236725"/>
    </source>
</evidence>
<dbReference type="RefSeq" id="WP_008617930.1">
    <property type="nucleotide sequence ID" value="NZ_FNVS01000006.1"/>
</dbReference>
<dbReference type="InterPro" id="IPR041657">
    <property type="entry name" value="HTH_17"/>
</dbReference>
<name>A0A8G2BVJ4_9BACT</name>
<comment type="caution">
    <text evidence="2">The sequence shown here is derived from an EMBL/GenBank/DDBJ whole genome shotgun (WGS) entry which is preliminary data.</text>
</comment>
<dbReference type="AlphaFoldDB" id="A0A8G2BVJ4"/>
<dbReference type="PANTHER" id="PTHR34585:SF22">
    <property type="entry name" value="HELIX-TURN-HELIX DOMAIN-CONTAINING PROTEIN"/>
    <property type="match status" value="1"/>
</dbReference>
<dbReference type="Pfam" id="PF12728">
    <property type="entry name" value="HTH_17"/>
    <property type="match status" value="1"/>
</dbReference>
<protein>
    <submittedName>
        <fullName evidence="2">Helix-turn-helix domain-containing protein</fullName>
    </submittedName>
</protein>
<reference evidence="2 3" key="1">
    <citation type="submission" date="2016-10" db="EMBL/GenBank/DDBJ databases">
        <authorList>
            <person name="Varghese N."/>
            <person name="Submissions S."/>
        </authorList>
    </citation>
    <scope>NUCLEOTIDE SEQUENCE [LARGE SCALE GENOMIC DNA]</scope>
    <source>
        <strain evidence="2 3">DSM 29073</strain>
    </source>
</reference>
<accession>A0A8G2BVJ4</accession>
<dbReference type="PANTHER" id="PTHR34585">
    <property type="match status" value="1"/>
</dbReference>
<dbReference type="Proteomes" id="UP000236725">
    <property type="component" value="Unassembled WGS sequence"/>
</dbReference>
<evidence type="ECO:0000313" key="2">
    <source>
        <dbReference type="EMBL" id="SEF74515.1"/>
    </source>
</evidence>
<evidence type="ECO:0000259" key="1">
    <source>
        <dbReference type="Pfam" id="PF12728"/>
    </source>
</evidence>
<sequence length="121" mass="14420">MDTLDKETFREFMRQVFDRLDRHERLIASLTGSNAPTDLKEVKLLDGERLFDNQDLCLLLQVSKRSLQRYRSNGALAYHLLWHKTYYKESDVLDFIAKYMKDFQKENIGQFKARINVSLKK</sequence>
<organism evidence="2 3">
    <name type="scientific">Parabacteroides chinchillae</name>
    <dbReference type="NCBI Taxonomy" id="871327"/>
    <lineage>
        <taxon>Bacteria</taxon>
        <taxon>Pseudomonadati</taxon>
        <taxon>Bacteroidota</taxon>
        <taxon>Bacteroidia</taxon>
        <taxon>Bacteroidales</taxon>
        <taxon>Tannerellaceae</taxon>
        <taxon>Parabacteroides</taxon>
    </lineage>
</organism>
<keyword evidence="3" id="KW-1185">Reference proteome</keyword>
<dbReference type="InterPro" id="IPR009061">
    <property type="entry name" value="DNA-bd_dom_put_sf"/>
</dbReference>
<proteinExistence type="predicted"/>
<gene>
    <name evidence="2" type="ORF">SAMN05444001_1069</name>
</gene>
<dbReference type="GeneID" id="93556442"/>
<feature type="domain" description="Helix-turn-helix" evidence="1">
    <location>
        <begin position="51"/>
        <end position="98"/>
    </location>
</feature>